<reference evidence="1 3" key="2">
    <citation type="submission" date="2018-10" db="EMBL/GenBank/DDBJ databases">
        <title>Whole Genome of Vibrio owensii strain 170502, isolated from Acute Hepatopancreatic Necrosis Disease (AHPND) shrimp.</title>
        <authorList>
            <person name="Yan M."/>
            <person name="Wang X."/>
            <person name="Wang Y."/>
        </authorList>
    </citation>
    <scope>NUCLEOTIDE SEQUENCE [LARGE SCALE GENOMIC DNA]</scope>
    <source>
        <strain evidence="1 3">1700302</strain>
    </source>
</reference>
<dbReference type="Proteomes" id="UP000390336">
    <property type="component" value="Chromosome 2"/>
</dbReference>
<keyword evidence="3" id="KW-1185">Reference proteome</keyword>
<evidence type="ECO:0000313" key="3">
    <source>
        <dbReference type="Proteomes" id="UP000272136"/>
    </source>
</evidence>
<dbReference type="AlphaFoldDB" id="A0AAP9KBZ4"/>
<accession>A0AAP9KBZ4</accession>
<sequence length="67" mass="7497">MTKQIINQWKWKAKVKSQSISVEMDGTAQAVNIQEATNKVKRNIASQLGVKEELVLVYKMHQVGAVA</sequence>
<protein>
    <submittedName>
        <fullName evidence="2">Uncharacterized protein</fullName>
    </submittedName>
</protein>
<evidence type="ECO:0000313" key="2">
    <source>
        <dbReference type="EMBL" id="QGH49208.1"/>
    </source>
</evidence>
<proteinExistence type="predicted"/>
<reference evidence="2 4" key="1">
    <citation type="journal article" date="2015" name="Genome Announc.">
        <title>Draft Genome Sequence of Vibrio owensii Strain SH-14, Which Causes Shrimp Acute Hepatopancreatic Necrosis Disease.</title>
        <authorList>
            <person name="Liu L."/>
            <person name="Xiao J."/>
            <person name="Xia X."/>
            <person name="Pan Y."/>
            <person name="Yan S."/>
            <person name="Wang Y."/>
        </authorList>
    </citation>
    <scope>NUCLEOTIDE SEQUENCE [LARGE SCALE GENOMIC DNA]</scope>
    <source>
        <strain evidence="2 4">SH14</strain>
    </source>
</reference>
<dbReference type="EMBL" id="CP045860">
    <property type="protein sequence ID" value="QGH49208.1"/>
    <property type="molecule type" value="Genomic_DNA"/>
</dbReference>
<dbReference type="RefSeq" id="WP_054823385.1">
    <property type="nucleotide sequence ID" value="NZ_CP033138.1"/>
</dbReference>
<reference evidence="2" key="3">
    <citation type="submission" date="2019-11" db="EMBL/GenBank/DDBJ databases">
        <title>Complete genome sequence of Vibrio owensii SH-14 isolated from shrimp with acute hepatopancreatic necrosis diease.</title>
        <authorList>
            <person name="Liang X."/>
            <person name="Wang Y."/>
        </authorList>
    </citation>
    <scope>NUCLEOTIDE SEQUENCE</scope>
    <source>
        <strain evidence="2">SH14</strain>
    </source>
</reference>
<evidence type="ECO:0000313" key="1">
    <source>
        <dbReference type="EMBL" id="AYO17060.1"/>
    </source>
</evidence>
<dbReference type="Proteomes" id="UP000272136">
    <property type="component" value="Chromosome 2"/>
</dbReference>
<organism evidence="2 4">
    <name type="scientific">Vibrio owensii</name>
    <dbReference type="NCBI Taxonomy" id="696485"/>
    <lineage>
        <taxon>Bacteria</taxon>
        <taxon>Pseudomonadati</taxon>
        <taxon>Pseudomonadota</taxon>
        <taxon>Gammaproteobacteria</taxon>
        <taxon>Vibrionales</taxon>
        <taxon>Vibrionaceae</taxon>
        <taxon>Vibrio</taxon>
    </lineage>
</organism>
<dbReference type="EMBL" id="CP033138">
    <property type="protein sequence ID" value="AYO17060.1"/>
    <property type="molecule type" value="Genomic_DNA"/>
</dbReference>
<name>A0AAP9KBZ4_9VIBR</name>
<gene>
    <name evidence="2" type="ORF">APZ19_19000</name>
    <name evidence="1" type="ORF">D0812_21980</name>
</gene>
<evidence type="ECO:0000313" key="4">
    <source>
        <dbReference type="Proteomes" id="UP000390336"/>
    </source>
</evidence>